<name>A0AAV0HTR3_9ROSI</name>
<dbReference type="GO" id="GO:0005886">
    <property type="term" value="C:plasma membrane"/>
    <property type="evidence" value="ECO:0007669"/>
    <property type="project" value="UniProtKB-SubCell"/>
</dbReference>
<evidence type="ECO:0000256" key="7">
    <source>
        <dbReference type="SAM" id="SignalP"/>
    </source>
</evidence>
<dbReference type="Pfam" id="PF13855">
    <property type="entry name" value="LRR_8"/>
    <property type="match status" value="1"/>
</dbReference>
<gene>
    <name evidence="9" type="ORF">LITE_LOCUS5941</name>
</gene>
<dbReference type="PANTHER" id="PTHR48062">
    <property type="entry name" value="RECEPTOR-LIKE PROTEIN 14"/>
    <property type="match status" value="1"/>
</dbReference>
<evidence type="ECO:0000256" key="6">
    <source>
        <dbReference type="SAM" id="Phobius"/>
    </source>
</evidence>
<protein>
    <recommendedName>
        <fullName evidence="8">Leucine-rich repeat-containing N-terminal plant-type domain-containing protein</fullName>
    </recommendedName>
</protein>
<dbReference type="Proteomes" id="UP001154282">
    <property type="component" value="Unassembled WGS sequence"/>
</dbReference>
<comment type="subcellular location">
    <subcellularLocation>
        <location evidence="1">Cell membrane</location>
        <topology evidence="1">Single-pass type I membrane protein</topology>
    </subcellularLocation>
</comment>
<keyword evidence="5" id="KW-0325">Glycoprotein</keyword>
<proteinExistence type="inferred from homology"/>
<dbReference type="InterPro" id="IPR032675">
    <property type="entry name" value="LRR_dom_sf"/>
</dbReference>
<organism evidence="9 10">
    <name type="scientific">Linum tenue</name>
    <dbReference type="NCBI Taxonomy" id="586396"/>
    <lineage>
        <taxon>Eukaryota</taxon>
        <taxon>Viridiplantae</taxon>
        <taxon>Streptophyta</taxon>
        <taxon>Embryophyta</taxon>
        <taxon>Tracheophyta</taxon>
        <taxon>Spermatophyta</taxon>
        <taxon>Magnoliopsida</taxon>
        <taxon>eudicotyledons</taxon>
        <taxon>Gunneridae</taxon>
        <taxon>Pentapetalae</taxon>
        <taxon>rosids</taxon>
        <taxon>fabids</taxon>
        <taxon>Malpighiales</taxon>
        <taxon>Linaceae</taxon>
        <taxon>Linum</taxon>
    </lineage>
</organism>
<dbReference type="AlphaFoldDB" id="A0AAV0HTR3"/>
<dbReference type="SUPFAM" id="SSF52058">
    <property type="entry name" value="L domain-like"/>
    <property type="match status" value="1"/>
</dbReference>
<dbReference type="EMBL" id="CAMGYJ010000003">
    <property type="protein sequence ID" value="CAI0388711.1"/>
    <property type="molecule type" value="Genomic_DNA"/>
</dbReference>
<dbReference type="Gene3D" id="3.80.10.10">
    <property type="entry name" value="Ribonuclease Inhibitor"/>
    <property type="match status" value="3"/>
</dbReference>
<feature type="chain" id="PRO_5043908737" description="Leucine-rich repeat-containing N-terminal plant-type domain-containing protein" evidence="7">
    <location>
        <begin position="23"/>
        <end position="534"/>
    </location>
</feature>
<feature type="domain" description="Leucine-rich repeat-containing N-terminal plant-type" evidence="8">
    <location>
        <begin position="31"/>
        <end position="74"/>
    </location>
</feature>
<sequence>MCYGRFISGFVWTMALFTAAEWKRCNGCWEQERSSLLHLKYSLNNPPYMSSWSGKRTNSSDDDDCCLWDGVGCNPATGKVTELDLGYQDESDFNSPAKPDLNASLFLPFRDLTLLSLRGYHIQGCFGSLENLTIWSSTMDDNFLDVVGIRMTGLASLEIWNSPLGSGTFPQAVCNLTRLQKLYLLETNLTGELPQCLSNMTSLRVIDVDSNNLSGDIAESPLTALLSLEQIMITRNRFRIPLSLAPFSNHSRLKLFFGAGNKELYGDKNDHYETSQRDNPPLFLLNYLTLSSGSDDHYGGYFGSFPKFLYYQTNLQGVYLLRNKLGGSLSGGSYNHHGISDVEKEYANYDLQVLDLGHNHFTGPIPPTFSGLISIETLDISHNNLSGVIPTQLMELNYLSSFSVVYNNLSGKCPKRVGQFSTFDEDSYMGNPHLMNCTLPQSTPKPYVTQTPIDDNDDEYGGYIDMESFYMSSGVSFVLVLLTIASVLYINPYWRQVWFYYVRVTITTCYYFVVDHLPVPTRSFAGSVAAICSL</sequence>
<comment type="caution">
    <text evidence="9">The sequence shown here is derived from an EMBL/GenBank/DDBJ whole genome shotgun (WGS) entry which is preliminary data.</text>
</comment>
<keyword evidence="3" id="KW-0433">Leucine-rich repeat</keyword>
<keyword evidence="10" id="KW-1185">Reference proteome</keyword>
<evidence type="ECO:0000313" key="10">
    <source>
        <dbReference type="Proteomes" id="UP001154282"/>
    </source>
</evidence>
<dbReference type="InterPro" id="IPR001611">
    <property type="entry name" value="Leu-rich_rpt"/>
</dbReference>
<comment type="similarity">
    <text evidence="2">Belongs to the RLP family.</text>
</comment>
<evidence type="ECO:0000256" key="1">
    <source>
        <dbReference type="ARBA" id="ARBA00004251"/>
    </source>
</evidence>
<evidence type="ECO:0000313" key="9">
    <source>
        <dbReference type="EMBL" id="CAI0388711.1"/>
    </source>
</evidence>
<dbReference type="InterPro" id="IPR051502">
    <property type="entry name" value="RLP_Defense_Trigger"/>
</dbReference>
<feature type="signal peptide" evidence="7">
    <location>
        <begin position="1"/>
        <end position="22"/>
    </location>
</feature>
<keyword evidence="6" id="KW-0472">Membrane</keyword>
<feature type="transmembrane region" description="Helical" evidence="6">
    <location>
        <begin position="469"/>
        <end position="490"/>
    </location>
</feature>
<evidence type="ECO:0000256" key="5">
    <source>
        <dbReference type="ARBA" id="ARBA00023180"/>
    </source>
</evidence>
<dbReference type="PANTHER" id="PTHR48062:SF21">
    <property type="entry name" value="RECEPTOR-LIKE PROTEIN 12"/>
    <property type="match status" value="1"/>
</dbReference>
<keyword evidence="6" id="KW-1133">Transmembrane helix</keyword>
<keyword evidence="7" id="KW-0732">Signal</keyword>
<feature type="transmembrane region" description="Helical" evidence="6">
    <location>
        <begin position="497"/>
        <end position="514"/>
    </location>
</feature>
<evidence type="ECO:0000256" key="3">
    <source>
        <dbReference type="ARBA" id="ARBA00022614"/>
    </source>
</evidence>
<evidence type="ECO:0000256" key="4">
    <source>
        <dbReference type="ARBA" id="ARBA00022737"/>
    </source>
</evidence>
<dbReference type="InterPro" id="IPR013210">
    <property type="entry name" value="LRR_N_plant-typ"/>
</dbReference>
<reference evidence="9" key="1">
    <citation type="submission" date="2022-08" db="EMBL/GenBank/DDBJ databases">
        <authorList>
            <person name="Gutierrez-Valencia J."/>
        </authorList>
    </citation>
    <scope>NUCLEOTIDE SEQUENCE</scope>
</reference>
<evidence type="ECO:0000259" key="8">
    <source>
        <dbReference type="Pfam" id="PF08263"/>
    </source>
</evidence>
<accession>A0AAV0HTR3</accession>
<evidence type="ECO:0000256" key="2">
    <source>
        <dbReference type="ARBA" id="ARBA00009592"/>
    </source>
</evidence>
<dbReference type="Pfam" id="PF08263">
    <property type="entry name" value="LRRNT_2"/>
    <property type="match status" value="1"/>
</dbReference>
<keyword evidence="6" id="KW-0812">Transmembrane</keyword>
<keyword evidence="4" id="KW-0677">Repeat</keyword>